<dbReference type="InterPro" id="IPR050490">
    <property type="entry name" value="Bact_solute-bd_prot1"/>
</dbReference>
<gene>
    <name evidence="5" type="ORF">GCM10009775_13810</name>
</gene>
<keyword evidence="2" id="KW-0813">Transport</keyword>
<keyword evidence="3 4" id="KW-0732">Signal</keyword>
<dbReference type="Gene3D" id="3.40.190.10">
    <property type="entry name" value="Periplasmic binding protein-like II"/>
    <property type="match status" value="1"/>
</dbReference>
<evidence type="ECO:0000313" key="5">
    <source>
        <dbReference type="EMBL" id="GAA1922604.1"/>
    </source>
</evidence>
<dbReference type="Proteomes" id="UP001501343">
    <property type="component" value="Unassembled WGS sequence"/>
</dbReference>
<dbReference type="RefSeq" id="WP_248146661.1">
    <property type="nucleotide sequence ID" value="NZ_BAAAOF010000002.1"/>
</dbReference>
<evidence type="ECO:0000313" key="6">
    <source>
        <dbReference type="Proteomes" id="UP001501343"/>
    </source>
</evidence>
<feature type="signal peptide" evidence="4">
    <location>
        <begin position="1"/>
        <end position="32"/>
    </location>
</feature>
<dbReference type="InterPro" id="IPR006059">
    <property type="entry name" value="SBP"/>
</dbReference>
<feature type="chain" id="PRO_5046690030" evidence="4">
    <location>
        <begin position="33"/>
        <end position="434"/>
    </location>
</feature>
<dbReference type="SUPFAM" id="SSF53850">
    <property type="entry name" value="Periplasmic binding protein-like II"/>
    <property type="match status" value="1"/>
</dbReference>
<proteinExistence type="inferred from homology"/>
<evidence type="ECO:0000256" key="4">
    <source>
        <dbReference type="SAM" id="SignalP"/>
    </source>
</evidence>
<accession>A0ABP5AY33</accession>
<dbReference type="PANTHER" id="PTHR43649:SF34">
    <property type="entry name" value="ABC TRANSPORTER PERIPLASMIC-BINDING PROTEIN YCJN-RELATED"/>
    <property type="match status" value="1"/>
</dbReference>
<evidence type="ECO:0000256" key="1">
    <source>
        <dbReference type="ARBA" id="ARBA00008520"/>
    </source>
</evidence>
<keyword evidence="6" id="KW-1185">Reference proteome</keyword>
<protein>
    <submittedName>
        <fullName evidence="5">Extracellular solute-binding protein</fullName>
    </submittedName>
</protein>
<comment type="caution">
    <text evidence="5">The sequence shown here is derived from an EMBL/GenBank/DDBJ whole genome shotgun (WGS) entry which is preliminary data.</text>
</comment>
<evidence type="ECO:0000256" key="2">
    <source>
        <dbReference type="ARBA" id="ARBA00022448"/>
    </source>
</evidence>
<reference evidence="6" key="1">
    <citation type="journal article" date="2019" name="Int. J. Syst. Evol. Microbiol.">
        <title>The Global Catalogue of Microorganisms (GCM) 10K type strain sequencing project: providing services to taxonomists for standard genome sequencing and annotation.</title>
        <authorList>
            <consortium name="The Broad Institute Genomics Platform"/>
            <consortium name="The Broad Institute Genome Sequencing Center for Infectious Disease"/>
            <person name="Wu L."/>
            <person name="Ma J."/>
        </authorList>
    </citation>
    <scope>NUCLEOTIDE SEQUENCE [LARGE SCALE GENOMIC DNA]</scope>
    <source>
        <strain evidence="6">JCM 14900</strain>
    </source>
</reference>
<dbReference type="PANTHER" id="PTHR43649">
    <property type="entry name" value="ARABINOSE-BINDING PROTEIN-RELATED"/>
    <property type="match status" value="1"/>
</dbReference>
<sequence>MSSSQISRRDLLRFSALGLGAFAIAGTAAACASPTSGGGAGATPTPGKPTNFDFASWGMSEDATKGPLQASIDAFAKKDGIQVKTPSYPYNDYLSQLTLQVRGGQFTGAAQLDVAWLGGLVALGKLADLGGQAQGRGYTPAALGAGQFDGTQYALPWTIAAIGPVTNTELWSKAGHSTPPVTIEEFEEALRAIKGLGGGVIPYAASTKTAQLKDIIVWMQTFGSPIVEDGKTTIGDEGSVKAVEWYKKLFDDGLIAADVDRAAARTLFGQGKTAIYDDAPVGRAGVLASASYPGLENLMSPIARPVLKQGDTPQEVLWGHLVVVVDGAGSGTAAEFAQWLTSDPAQQISYFTALGLPPTTTDALASSAVTGNTFVNDFTTRITVDAKPSPLWQYVQYAQMETAIAEQVQAVLIGQSSAKDAMKTAGQQVQKLMG</sequence>
<dbReference type="Pfam" id="PF13416">
    <property type="entry name" value="SBP_bac_8"/>
    <property type="match status" value="1"/>
</dbReference>
<dbReference type="PROSITE" id="PS51318">
    <property type="entry name" value="TAT"/>
    <property type="match status" value="1"/>
</dbReference>
<name>A0ABP5AY33_9MICO</name>
<comment type="similarity">
    <text evidence="1">Belongs to the bacterial solute-binding protein 1 family.</text>
</comment>
<dbReference type="EMBL" id="BAAAOF010000002">
    <property type="protein sequence ID" value="GAA1922604.1"/>
    <property type="molecule type" value="Genomic_DNA"/>
</dbReference>
<organism evidence="5 6">
    <name type="scientific">Microbacterium aoyamense</name>
    <dbReference type="NCBI Taxonomy" id="344166"/>
    <lineage>
        <taxon>Bacteria</taxon>
        <taxon>Bacillati</taxon>
        <taxon>Actinomycetota</taxon>
        <taxon>Actinomycetes</taxon>
        <taxon>Micrococcales</taxon>
        <taxon>Microbacteriaceae</taxon>
        <taxon>Microbacterium</taxon>
    </lineage>
</organism>
<evidence type="ECO:0000256" key="3">
    <source>
        <dbReference type="ARBA" id="ARBA00022729"/>
    </source>
</evidence>
<dbReference type="InterPro" id="IPR006311">
    <property type="entry name" value="TAT_signal"/>
</dbReference>